<dbReference type="PANTHER" id="PTHR33392:SF6">
    <property type="entry name" value="POLYISOPRENYL-TEICHOIC ACID--PEPTIDOGLYCAN TEICHOIC ACID TRANSFERASE TAGU"/>
    <property type="match status" value="1"/>
</dbReference>
<protein>
    <submittedName>
        <fullName evidence="4">LCP family protein</fullName>
    </submittedName>
</protein>
<name>A0ABW2SKL7_9ACTO</name>
<dbReference type="EMBL" id="JBHTEF010000001">
    <property type="protein sequence ID" value="MFC7579878.1"/>
    <property type="molecule type" value="Genomic_DNA"/>
</dbReference>
<gene>
    <name evidence="4" type="ORF">ACFQWG_01375</name>
</gene>
<evidence type="ECO:0000313" key="4">
    <source>
        <dbReference type="EMBL" id="MFC7579878.1"/>
    </source>
</evidence>
<comment type="similarity">
    <text evidence="1">Belongs to the LytR/CpsA/Psr (LCP) family.</text>
</comment>
<evidence type="ECO:0000313" key="5">
    <source>
        <dbReference type="Proteomes" id="UP001596527"/>
    </source>
</evidence>
<evidence type="ECO:0000256" key="2">
    <source>
        <dbReference type="SAM" id="MobiDB-lite"/>
    </source>
</evidence>
<evidence type="ECO:0000259" key="3">
    <source>
        <dbReference type="Pfam" id="PF03816"/>
    </source>
</evidence>
<reference evidence="5" key="1">
    <citation type="journal article" date="2019" name="Int. J. Syst. Evol. Microbiol.">
        <title>The Global Catalogue of Microorganisms (GCM) 10K type strain sequencing project: providing services to taxonomists for standard genome sequencing and annotation.</title>
        <authorList>
            <consortium name="The Broad Institute Genomics Platform"/>
            <consortium name="The Broad Institute Genome Sequencing Center for Infectious Disease"/>
            <person name="Wu L."/>
            <person name="Ma J."/>
        </authorList>
    </citation>
    <scope>NUCLEOTIDE SEQUENCE [LARGE SCALE GENOMIC DNA]</scope>
    <source>
        <strain evidence="5">CCUG 56698</strain>
    </source>
</reference>
<dbReference type="Gene3D" id="3.40.630.190">
    <property type="entry name" value="LCP protein"/>
    <property type="match status" value="1"/>
</dbReference>
<dbReference type="InterPro" id="IPR050922">
    <property type="entry name" value="LytR/CpsA/Psr_CW_biosynth"/>
</dbReference>
<dbReference type="PANTHER" id="PTHR33392">
    <property type="entry name" value="POLYISOPRENYL-TEICHOIC ACID--PEPTIDOGLYCAN TEICHOIC ACID TRANSFERASE TAGU"/>
    <property type="match status" value="1"/>
</dbReference>
<organism evidence="4 5">
    <name type="scientific">Schaalia naturae</name>
    <dbReference type="NCBI Taxonomy" id="635203"/>
    <lineage>
        <taxon>Bacteria</taxon>
        <taxon>Bacillati</taxon>
        <taxon>Actinomycetota</taxon>
        <taxon>Actinomycetes</taxon>
        <taxon>Actinomycetales</taxon>
        <taxon>Actinomycetaceae</taxon>
        <taxon>Schaalia</taxon>
    </lineage>
</organism>
<dbReference type="Pfam" id="PF03816">
    <property type="entry name" value="LytR_cpsA_psr"/>
    <property type="match status" value="1"/>
</dbReference>
<feature type="region of interest" description="Disordered" evidence="2">
    <location>
        <begin position="41"/>
        <end position="60"/>
    </location>
</feature>
<dbReference type="Proteomes" id="UP001596527">
    <property type="component" value="Unassembled WGS sequence"/>
</dbReference>
<keyword evidence="5" id="KW-1185">Reference proteome</keyword>
<comment type="caution">
    <text evidence="4">The sequence shown here is derived from an EMBL/GenBank/DDBJ whole genome shotgun (WGS) entry which is preliminary data.</text>
</comment>
<proteinExistence type="inferred from homology"/>
<feature type="domain" description="Cell envelope-related transcriptional attenuator" evidence="3">
    <location>
        <begin position="88"/>
        <end position="218"/>
    </location>
</feature>
<dbReference type="NCBIfam" id="TIGR00350">
    <property type="entry name" value="lytR_cpsA_psr"/>
    <property type="match status" value="1"/>
</dbReference>
<dbReference type="InterPro" id="IPR004474">
    <property type="entry name" value="LytR_CpsA_psr"/>
</dbReference>
<dbReference type="RefSeq" id="WP_380971436.1">
    <property type="nucleotide sequence ID" value="NZ_JBHTEF010000001.1"/>
</dbReference>
<feature type="compositionally biased region" description="Polar residues" evidence="2">
    <location>
        <begin position="44"/>
        <end position="60"/>
    </location>
</feature>
<accession>A0ABW2SKL7</accession>
<sequence>MSGTKKALIAVGALLLVLVVAVAAIGLGIRHSINSQIRHVPSAVPSTSTGPQSEQSGGDTEQMNFLVLGSDSRLSGGDPTDWEYGAQRSDVMMLIQITGDRTGVNVMSIPRDSWVPIPDHGTAKINAAFSYGGAPLTIQTVQQLTGVTIDHFAVVDFTSFQEITDELGGVTINTADGPQQMDGDQALKFVRERYSLPSGDFDRVRRQQAWIQAIMSRMFDKDVLTSPTQLSSLVSILLEHSAVDEDLDFDSLVSLGLSLRDLDSQGVRFMTAPYTGTSTSDDGQSIVLLDDARLAELMGAWRQDDVGDYLASHGGLVQTLESGPVY</sequence>
<evidence type="ECO:0000256" key="1">
    <source>
        <dbReference type="ARBA" id="ARBA00006068"/>
    </source>
</evidence>